<feature type="transmembrane region" description="Helical" evidence="1">
    <location>
        <begin position="20"/>
        <end position="40"/>
    </location>
</feature>
<accession>A0A412IW00</accession>
<organism evidence="2 3">
    <name type="scientific">Coprococcus eutactus</name>
    <dbReference type="NCBI Taxonomy" id="33043"/>
    <lineage>
        <taxon>Bacteria</taxon>
        <taxon>Bacillati</taxon>
        <taxon>Bacillota</taxon>
        <taxon>Clostridia</taxon>
        <taxon>Lachnospirales</taxon>
        <taxon>Lachnospiraceae</taxon>
        <taxon>Coprococcus</taxon>
    </lineage>
</organism>
<feature type="transmembrane region" description="Helical" evidence="1">
    <location>
        <begin position="205"/>
        <end position="223"/>
    </location>
</feature>
<dbReference type="Proteomes" id="UP000283295">
    <property type="component" value="Unassembled WGS sequence"/>
</dbReference>
<feature type="transmembrane region" description="Helical" evidence="1">
    <location>
        <begin position="52"/>
        <end position="75"/>
    </location>
</feature>
<feature type="transmembrane region" description="Helical" evidence="1">
    <location>
        <begin position="283"/>
        <end position="306"/>
    </location>
</feature>
<feature type="transmembrane region" description="Helical" evidence="1">
    <location>
        <begin position="155"/>
        <end position="172"/>
    </location>
</feature>
<proteinExistence type="predicted"/>
<evidence type="ECO:0000313" key="2">
    <source>
        <dbReference type="EMBL" id="RGS44250.1"/>
    </source>
</evidence>
<gene>
    <name evidence="2" type="ORF">DWX94_00090</name>
</gene>
<comment type="caution">
    <text evidence="2">The sequence shown here is derived from an EMBL/GenBank/DDBJ whole genome shotgun (WGS) entry which is preliminary data.</text>
</comment>
<evidence type="ECO:0008006" key="4">
    <source>
        <dbReference type="Google" id="ProtNLM"/>
    </source>
</evidence>
<protein>
    <recommendedName>
        <fullName evidence="4">Spore germination protein</fullName>
    </recommendedName>
</protein>
<name>A0A412IW00_9FIRM</name>
<evidence type="ECO:0000256" key="1">
    <source>
        <dbReference type="SAM" id="Phobius"/>
    </source>
</evidence>
<reference evidence="2 3" key="1">
    <citation type="submission" date="2018-08" db="EMBL/GenBank/DDBJ databases">
        <title>A genome reference for cultivated species of the human gut microbiota.</title>
        <authorList>
            <person name="Zou Y."/>
            <person name="Xue W."/>
            <person name="Luo G."/>
        </authorList>
    </citation>
    <scope>NUCLEOTIDE SEQUENCE [LARGE SCALE GENOMIC DNA]</scope>
    <source>
        <strain evidence="2 3">AF22-21</strain>
    </source>
</reference>
<keyword evidence="1" id="KW-0472">Membrane</keyword>
<feature type="transmembrane region" description="Helical" evidence="1">
    <location>
        <begin position="348"/>
        <end position="370"/>
    </location>
</feature>
<keyword evidence="1" id="KW-0812">Transmembrane</keyword>
<feature type="transmembrane region" description="Helical" evidence="1">
    <location>
        <begin position="318"/>
        <end position="336"/>
    </location>
</feature>
<keyword evidence="1" id="KW-1133">Transmembrane helix</keyword>
<dbReference type="EMBL" id="QRVK01000001">
    <property type="protein sequence ID" value="RGS44250.1"/>
    <property type="molecule type" value="Genomic_DNA"/>
</dbReference>
<feature type="transmembrane region" description="Helical" evidence="1">
    <location>
        <begin position="230"/>
        <end position="258"/>
    </location>
</feature>
<feature type="transmembrane region" description="Helical" evidence="1">
    <location>
        <begin position="125"/>
        <end position="143"/>
    </location>
</feature>
<sequence>MRGGAWSERGDFVLDDKQNVTFKAFFKFSTLMLTGTMLYVTTITPTVYGRNCIIVSLFLTLSMAFAYVIILYIAYGRLSLHEPKSAKKQKNVIIALIYEGRMAAKAGILTFIVAEAARGLVLRRYGGIAVAVPVLLAAVYIGRRGLRGVVRFSEAVFWFTAMSAVIVLAMSLKNVELSQLSAYWMFSDEDGINCTINRVMTRGGLLFLGFSFMEMVVMIYMDVKNRCRGMLAVVSGVSMVIGIIGSIIVVLTLGIGALGSNRKNILYIVGAMELPGGVRMRPLMLVCYLLVVWGMMSLAPHVACAFKTIDNNSLRHPLLWKWIWVVVSFAVCVYLHSAGSVDRLYRLIPGYLLLIDIPLSILLPVLAVNLKRHLRMCSLLMVCIIGMYTCTSCAYESVEDVDYANVIVIEETGRIDEARNELKYTLVIPEIGEDGAGASKEKIYSVEADSFESVRKIYNDEHSNRLDTSHVEYVAAENNEVLGMVCDELENEFATSYVTVVVDGDVLDKVGENNTKEYLKTHYKGRCLASLRKGEQDQDR</sequence>
<evidence type="ECO:0000313" key="3">
    <source>
        <dbReference type="Proteomes" id="UP000283295"/>
    </source>
</evidence>
<dbReference type="AlphaFoldDB" id="A0A412IW00"/>